<dbReference type="CDD" id="cd00060">
    <property type="entry name" value="FHA"/>
    <property type="match status" value="1"/>
</dbReference>
<sequence>MDFEALLSRIFTLIFIAIIYYIIFKALILMGKDMKKRTTGEEEYSVLVVVDSGENRNLRKGAEIPLRGEVTFGRKNDNTVVLSDPYVSSHHMRFFRNEGRYVVEDMGSTNGTLLNGEKLKMKTYLKDGDVISIGGLSLKTSL</sequence>
<keyword evidence="1" id="KW-0812">Transmembrane</keyword>
<proteinExistence type="predicted"/>
<dbReference type="RefSeq" id="WP_209459894.1">
    <property type="nucleotide sequence ID" value="NZ_JAGGKC010000018.1"/>
</dbReference>
<name>A0ABS4G5A5_9CLOT</name>
<keyword evidence="4" id="KW-1185">Reference proteome</keyword>
<comment type="caution">
    <text evidence="3">The sequence shown here is derived from an EMBL/GenBank/DDBJ whole genome shotgun (WGS) entry which is preliminary data.</text>
</comment>
<dbReference type="Pfam" id="PF00498">
    <property type="entry name" value="FHA"/>
    <property type="match status" value="1"/>
</dbReference>
<accession>A0ABS4G5A5</accession>
<dbReference type="InterPro" id="IPR000253">
    <property type="entry name" value="FHA_dom"/>
</dbReference>
<dbReference type="Gene3D" id="2.60.200.20">
    <property type="match status" value="1"/>
</dbReference>
<protein>
    <recommendedName>
        <fullName evidence="2">FHA domain-containing protein</fullName>
    </recommendedName>
</protein>
<evidence type="ECO:0000313" key="4">
    <source>
        <dbReference type="Proteomes" id="UP001519271"/>
    </source>
</evidence>
<feature type="transmembrane region" description="Helical" evidence="1">
    <location>
        <begin position="6"/>
        <end position="28"/>
    </location>
</feature>
<feature type="domain" description="FHA" evidence="2">
    <location>
        <begin position="70"/>
        <end position="119"/>
    </location>
</feature>
<dbReference type="EMBL" id="JAGGKC010000018">
    <property type="protein sequence ID" value="MBP1919701.1"/>
    <property type="molecule type" value="Genomic_DNA"/>
</dbReference>
<dbReference type="PROSITE" id="PS50006">
    <property type="entry name" value="FHA_DOMAIN"/>
    <property type="match status" value="1"/>
</dbReference>
<dbReference type="InterPro" id="IPR008984">
    <property type="entry name" value="SMAD_FHA_dom_sf"/>
</dbReference>
<dbReference type="SUPFAM" id="SSF49879">
    <property type="entry name" value="SMAD/FHA domain"/>
    <property type="match status" value="1"/>
</dbReference>
<dbReference type="PANTHER" id="PTHR23308">
    <property type="entry name" value="NUCLEAR INHIBITOR OF PROTEIN PHOSPHATASE-1"/>
    <property type="match status" value="1"/>
</dbReference>
<keyword evidence="1" id="KW-1133">Transmembrane helix</keyword>
<gene>
    <name evidence="3" type="ORF">J2Z34_002197</name>
</gene>
<dbReference type="Proteomes" id="UP001519271">
    <property type="component" value="Unassembled WGS sequence"/>
</dbReference>
<dbReference type="SMART" id="SM00240">
    <property type="entry name" value="FHA"/>
    <property type="match status" value="1"/>
</dbReference>
<evidence type="ECO:0000256" key="1">
    <source>
        <dbReference type="SAM" id="Phobius"/>
    </source>
</evidence>
<reference evidence="3 4" key="1">
    <citation type="submission" date="2021-03" db="EMBL/GenBank/DDBJ databases">
        <title>Genomic Encyclopedia of Type Strains, Phase IV (KMG-IV): sequencing the most valuable type-strain genomes for metagenomic binning, comparative biology and taxonomic classification.</title>
        <authorList>
            <person name="Goeker M."/>
        </authorList>
    </citation>
    <scope>NUCLEOTIDE SEQUENCE [LARGE SCALE GENOMIC DNA]</scope>
    <source>
        <strain evidence="3 4">DSM 6139</strain>
    </source>
</reference>
<organism evidence="3 4">
    <name type="scientific">Youngiibacter multivorans</name>
    <dbReference type="NCBI Taxonomy" id="937251"/>
    <lineage>
        <taxon>Bacteria</taxon>
        <taxon>Bacillati</taxon>
        <taxon>Bacillota</taxon>
        <taxon>Clostridia</taxon>
        <taxon>Eubacteriales</taxon>
        <taxon>Clostridiaceae</taxon>
        <taxon>Youngiibacter</taxon>
    </lineage>
</organism>
<evidence type="ECO:0000259" key="2">
    <source>
        <dbReference type="PROSITE" id="PS50006"/>
    </source>
</evidence>
<evidence type="ECO:0000313" key="3">
    <source>
        <dbReference type="EMBL" id="MBP1919701.1"/>
    </source>
</evidence>
<dbReference type="InterPro" id="IPR050923">
    <property type="entry name" value="Cell_Proc_Reg/RNA_Proc"/>
</dbReference>
<keyword evidence="1" id="KW-0472">Membrane</keyword>